<sequence>MMNLINSNQDPPVDLYHLEGSVEGNNEIDSLTKEPSDTLLMGDEDISTTPERENDEFIKSSVDDLVPIPMESEVTDIHKKTKTRTKPSTGLERAWKTEAKGVRILMKCLQAREDLMEDIQAFLKKYAHIPPREKSMALLLVKERFLKVKQAFEEEQNQPEIIQELLLQLIHDL</sequence>
<name>A0ABQ4XIP2_9ASTR</name>
<reference evidence="2" key="1">
    <citation type="journal article" date="2022" name="Int. J. Mol. Sci.">
        <title>Draft Genome of Tanacetum Coccineum: Genomic Comparison of Closely Related Tanacetum-Family Plants.</title>
        <authorList>
            <person name="Yamashiro T."/>
            <person name="Shiraishi A."/>
            <person name="Nakayama K."/>
            <person name="Satake H."/>
        </authorList>
    </citation>
    <scope>NUCLEOTIDE SEQUENCE</scope>
</reference>
<gene>
    <name evidence="2" type="ORF">Tco_0679211</name>
</gene>
<dbReference type="Proteomes" id="UP001151760">
    <property type="component" value="Unassembled WGS sequence"/>
</dbReference>
<evidence type="ECO:0000313" key="2">
    <source>
        <dbReference type="EMBL" id="GJS64647.1"/>
    </source>
</evidence>
<feature type="region of interest" description="Disordered" evidence="1">
    <location>
        <begin position="26"/>
        <end position="52"/>
    </location>
</feature>
<comment type="caution">
    <text evidence="2">The sequence shown here is derived from an EMBL/GenBank/DDBJ whole genome shotgun (WGS) entry which is preliminary data.</text>
</comment>
<organism evidence="2 3">
    <name type="scientific">Tanacetum coccineum</name>
    <dbReference type="NCBI Taxonomy" id="301880"/>
    <lineage>
        <taxon>Eukaryota</taxon>
        <taxon>Viridiplantae</taxon>
        <taxon>Streptophyta</taxon>
        <taxon>Embryophyta</taxon>
        <taxon>Tracheophyta</taxon>
        <taxon>Spermatophyta</taxon>
        <taxon>Magnoliopsida</taxon>
        <taxon>eudicotyledons</taxon>
        <taxon>Gunneridae</taxon>
        <taxon>Pentapetalae</taxon>
        <taxon>asterids</taxon>
        <taxon>campanulids</taxon>
        <taxon>Asterales</taxon>
        <taxon>Asteraceae</taxon>
        <taxon>Asteroideae</taxon>
        <taxon>Anthemideae</taxon>
        <taxon>Anthemidinae</taxon>
        <taxon>Tanacetum</taxon>
    </lineage>
</organism>
<keyword evidence="3" id="KW-1185">Reference proteome</keyword>
<evidence type="ECO:0000256" key="1">
    <source>
        <dbReference type="SAM" id="MobiDB-lite"/>
    </source>
</evidence>
<dbReference type="EMBL" id="BQNB010009519">
    <property type="protein sequence ID" value="GJS64647.1"/>
    <property type="molecule type" value="Genomic_DNA"/>
</dbReference>
<evidence type="ECO:0000313" key="3">
    <source>
        <dbReference type="Proteomes" id="UP001151760"/>
    </source>
</evidence>
<proteinExistence type="predicted"/>
<accession>A0ABQ4XIP2</accession>
<reference evidence="2" key="2">
    <citation type="submission" date="2022-01" db="EMBL/GenBank/DDBJ databases">
        <authorList>
            <person name="Yamashiro T."/>
            <person name="Shiraishi A."/>
            <person name="Satake H."/>
            <person name="Nakayama K."/>
        </authorList>
    </citation>
    <scope>NUCLEOTIDE SEQUENCE</scope>
</reference>
<protein>
    <submittedName>
        <fullName evidence="2">Uncharacterized protein</fullName>
    </submittedName>
</protein>